<dbReference type="SUPFAM" id="SSF52402">
    <property type="entry name" value="Adenine nucleotide alpha hydrolases-like"/>
    <property type="match status" value="2"/>
</dbReference>
<comment type="caution">
    <text evidence="5">The sequence shown here is derived from an EMBL/GenBank/DDBJ whole genome shotgun (WGS) entry which is preliminary data.</text>
</comment>
<feature type="domain" description="UspA" evidence="4">
    <location>
        <begin position="16"/>
        <end position="154"/>
    </location>
</feature>
<dbReference type="EMBL" id="JACHIT010000002">
    <property type="protein sequence ID" value="MBB5916245.1"/>
    <property type="molecule type" value="Genomic_DNA"/>
</dbReference>
<feature type="domain" description="UspA" evidence="4">
    <location>
        <begin position="168"/>
        <end position="305"/>
    </location>
</feature>
<evidence type="ECO:0000259" key="4">
    <source>
        <dbReference type="Pfam" id="PF00582"/>
    </source>
</evidence>
<reference evidence="5 6" key="1">
    <citation type="submission" date="2020-08" db="EMBL/GenBank/DDBJ databases">
        <title>Sequencing the genomes of 1000 actinobacteria strains.</title>
        <authorList>
            <person name="Klenk H.-P."/>
        </authorList>
    </citation>
    <scope>NUCLEOTIDE SEQUENCE [LARGE SCALE GENOMIC DNA]</scope>
    <source>
        <strain evidence="5 6">DSM 43582</strain>
    </source>
</reference>
<evidence type="ECO:0000313" key="6">
    <source>
        <dbReference type="Proteomes" id="UP000540412"/>
    </source>
</evidence>
<dbReference type="InterPro" id="IPR006015">
    <property type="entry name" value="Universal_stress_UspA"/>
</dbReference>
<dbReference type="InterPro" id="IPR006016">
    <property type="entry name" value="UspA"/>
</dbReference>
<dbReference type="RefSeq" id="WP_040750896.1">
    <property type="nucleotide sequence ID" value="NZ_JACHIT010000002.1"/>
</dbReference>
<dbReference type="Gene3D" id="3.40.50.620">
    <property type="entry name" value="HUPs"/>
    <property type="match status" value="2"/>
</dbReference>
<dbReference type="Proteomes" id="UP000540412">
    <property type="component" value="Unassembled WGS sequence"/>
</dbReference>
<evidence type="ECO:0000256" key="1">
    <source>
        <dbReference type="ARBA" id="ARBA00008791"/>
    </source>
</evidence>
<dbReference type="AlphaFoldDB" id="A0A7W9UL26"/>
<dbReference type="GO" id="GO:0005524">
    <property type="term" value="F:ATP binding"/>
    <property type="evidence" value="ECO:0007669"/>
    <property type="project" value="UniProtKB-KW"/>
</dbReference>
<protein>
    <submittedName>
        <fullName evidence="5">Nucleotide-binding universal stress UspA family protein</fullName>
    </submittedName>
</protein>
<keyword evidence="3" id="KW-0067">ATP-binding</keyword>
<evidence type="ECO:0000256" key="2">
    <source>
        <dbReference type="ARBA" id="ARBA00022741"/>
    </source>
</evidence>
<gene>
    <name evidence="5" type="ORF">BJY24_005157</name>
</gene>
<accession>A0A7W9UL26</accession>
<evidence type="ECO:0000313" key="5">
    <source>
        <dbReference type="EMBL" id="MBB5916245.1"/>
    </source>
</evidence>
<dbReference type="PANTHER" id="PTHR46268:SF27">
    <property type="entry name" value="UNIVERSAL STRESS PROTEIN RV2623"/>
    <property type="match status" value="1"/>
</dbReference>
<dbReference type="InterPro" id="IPR014729">
    <property type="entry name" value="Rossmann-like_a/b/a_fold"/>
</dbReference>
<evidence type="ECO:0000256" key="3">
    <source>
        <dbReference type="ARBA" id="ARBA00022840"/>
    </source>
</evidence>
<name>A0A7W9UL26_9NOCA</name>
<proteinExistence type="inferred from homology"/>
<dbReference type="Pfam" id="PF00582">
    <property type="entry name" value="Usp"/>
    <property type="match status" value="2"/>
</dbReference>
<organism evidence="5 6">
    <name type="scientific">Nocardia transvalensis</name>
    <dbReference type="NCBI Taxonomy" id="37333"/>
    <lineage>
        <taxon>Bacteria</taxon>
        <taxon>Bacillati</taxon>
        <taxon>Actinomycetota</taxon>
        <taxon>Actinomycetes</taxon>
        <taxon>Mycobacteriales</taxon>
        <taxon>Nocardiaceae</taxon>
        <taxon>Nocardia</taxon>
    </lineage>
</organism>
<dbReference type="PANTHER" id="PTHR46268">
    <property type="entry name" value="STRESS RESPONSE PROTEIN NHAX"/>
    <property type="match status" value="1"/>
</dbReference>
<keyword evidence="2" id="KW-0547">Nucleotide-binding</keyword>
<comment type="similarity">
    <text evidence="1">Belongs to the universal stress protein A family.</text>
</comment>
<sequence length="311" mass="32520">MSMRDNDDRRRATAAPVVVGVDGSPGAEAAVRWAAETAVRRARPLRIVHGMDLVTANGVLGVYAVMAPPVVDSVRAHGRAVVARAEKLAREMAPGVPISTVVTADSGKHLLIEHSVDAYAVVLGATGTAGTLAHFGSTLLAVTARAQGTVVVVRTDRDADGMIHDAGPVVVGVDGSPVSEAAIVTAFGEAADRGAELVAVHAWSDWDYKRFAADGESMVPDAALEEAERAVLAERLAGWQEKYPDVLVTRKIYLASPAAHLRDWSKRAQLVVIGSRGRGALAGALLGSTANSLVQHAYCPVMVVHPIRVTG</sequence>
<keyword evidence="6" id="KW-1185">Reference proteome</keyword>
<dbReference type="PRINTS" id="PR01438">
    <property type="entry name" value="UNVRSLSTRESS"/>
</dbReference>